<name>A0A9Q8WG62_9PEZI</name>
<organism evidence="11 12">
    <name type="scientific">Colletotrichum lupini</name>
    <dbReference type="NCBI Taxonomy" id="145971"/>
    <lineage>
        <taxon>Eukaryota</taxon>
        <taxon>Fungi</taxon>
        <taxon>Dikarya</taxon>
        <taxon>Ascomycota</taxon>
        <taxon>Pezizomycotina</taxon>
        <taxon>Sordariomycetes</taxon>
        <taxon>Hypocreomycetidae</taxon>
        <taxon>Glomerellales</taxon>
        <taxon>Glomerellaceae</taxon>
        <taxon>Colletotrichum</taxon>
        <taxon>Colletotrichum acutatum species complex</taxon>
    </lineage>
</organism>
<reference evidence="11" key="1">
    <citation type="journal article" date="2021" name="Mol. Plant Microbe Interact.">
        <title>Complete Genome Sequence of the Plant-Pathogenic Fungus Colletotrichum lupini.</title>
        <authorList>
            <person name="Baroncelli R."/>
            <person name="Pensec F."/>
            <person name="Da Lio D."/>
            <person name="Boufleur T."/>
            <person name="Vicente I."/>
            <person name="Sarrocco S."/>
            <person name="Picot A."/>
            <person name="Baraldi E."/>
            <person name="Sukno S."/>
            <person name="Thon M."/>
            <person name="Le Floch G."/>
        </authorList>
    </citation>
    <scope>NUCLEOTIDE SEQUENCE</scope>
    <source>
        <strain evidence="11">IMI 504893</strain>
    </source>
</reference>
<dbReference type="Gene3D" id="3.30.9.10">
    <property type="entry name" value="D-Amino Acid Oxidase, subunit A, domain 2"/>
    <property type="match status" value="1"/>
</dbReference>
<dbReference type="GO" id="GO:0019748">
    <property type="term" value="P:secondary metabolic process"/>
    <property type="evidence" value="ECO:0007669"/>
    <property type="project" value="TreeGrafter"/>
</dbReference>
<dbReference type="PANTHER" id="PTHR21240">
    <property type="entry name" value="2-AMINO-3-CARBOXYLMUCONATE-6-SEMIALDEHYDE DECARBOXYLASE"/>
    <property type="match status" value="1"/>
</dbReference>
<evidence type="ECO:0000259" key="9">
    <source>
        <dbReference type="Pfam" id="PF01266"/>
    </source>
</evidence>
<dbReference type="GO" id="GO:0016787">
    <property type="term" value="F:hydrolase activity"/>
    <property type="evidence" value="ECO:0007669"/>
    <property type="project" value="InterPro"/>
</dbReference>
<dbReference type="InterPro" id="IPR032465">
    <property type="entry name" value="ACMSD"/>
</dbReference>
<dbReference type="InterPro" id="IPR036188">
    <property type="entry name" value="FAD/NAD-bd_sf"/>
</dbReference>
<dbReference type="Proteomes" id="UP000830671">
    <property type="component" value="Chromosome 4"/>
</dbReference>
<dbReference type="AlphaFoldDB" id="A0A9Q8WG62"/>
<dbReference type="SUPFAM" id="SSF51556">
    <property type="entry name" value="Metallo-dependent hydrolases"/>
    <property type="match status" value="1"/>
</dbReference>
<keyword evidence="12" id="KW-1185">Reference proteome</keyword>
<evidence type="ECO:0000256" key="6">
    <source>
        <dbReference type="ARBA" id="ARBA00036832"/>
    </source>
</evidence>
<dbReference type="EMBL" id="CP019476">
    <property type="protein sequence ID" value="UQC82056.1"/>
    <property type="molecule type" value="Genomic_DNA"/>
</dbReference>
<dbReference type="Pfam" id="PF01266">
    <property type="entry name" value="DAO"/>
    <property type="match status" value="1"/>
</dbReference>
<evidence type="ECO:0000256" key="5">
    <source>
        <dbReference type="ARBA" id="ARBA00023239"/>
    </source>
</evidence>
<keyword evidence="3 8" id="KW-0210">Decarboxylase</keyword>
<dbReference type="GO" id="GO:0047596">
    <property type="term" value="F:6-methylsalicylate decarboxylase activity"/>
    <property type="evidence" value="ECO:0007669"/>
    <property type="project" value="UniProtKB-EC"/>
</dbReference>
<evidence type="ECO:0000256" key="4">
    <source>
        <dbReference type="ARBA" id="ARBA00022833"/>
    </source>
</evidence>
<evidence type="ECO:0000256" key="8">
    <source>
        <dbReference type="RuleBase" id="RU366045"/>
    </source>
</evidence>
<feature type="domain" description="Amidohydrolase-related" evidence="10">
    <location>
        <begin position="386"/>
        <end position="728"/>
    </location>
</feature>
<dbReference type="SUPFAM" id="SSF51905">
    <property type="entry name" value="FAD/NAD(P)-binding domain"/>
    <property type="match status" value="1"/>
</dbReference>
<dbReference type="Gene3D" id="3.50.50.60">
    <property type="entry name" value="FAD/NAD(P)-binding domain"/>
    <property type="match status" value="1"/>
</dbReference>
<comment type="catalytic activity">
    <reaction evidence="6">
        <text>6-methylsalicylate + H(+) = 3-methylphenol + CO2</text>
        <dbReference type="Rhea" id="RHEA:23112"/>
        <dbReference type="ChEBI" id="CHEBI:15378"/>
        <dbReference type="ChEBI" id="CHEBI:16526"/>
        <dbReference type="ChEBI" id="CHEBI:17231"/>
        <dbReference type="ChEBI" id="CHEBI:36658"/>
        <dbReference type="EC" id="4.1.1.52"/>
    </reaction>
    <physiologicalReaction direction="left-to-right" evidence="6">
        <dbReference type="Rhea" id="RHEA:23113"/>
    </physiologicalReaction>
</comment>
<evidence type="ECO:0000256" key="2">
    <source>
        <dbReference type="ARBA" id="ARBA00022723"/>
    </source>
</evidence>
<evidence type="ECO:0000313" key="12">
    <source>
        <dbReference type="Proteomes" id="UP000830671"/>
    </source>
</evidence>
<sequence>MAASTESYLIIGAGVFGASTALHLVRAYPDASITLVDRNAYDAPIRVAASWDWNKVVRADYVDIEYMRLCLEAKKYWSEDPIWKSYYHESGVYWVSPNNFAEQMQENYKKLGVDSGLFSFSVEEAKKQYGGIFKDADFTDVKEVFVNKNSGWGEAKEALQRTIEEAVKLGVKYIEAEVEKIEFDDDGAATGIKTSKGESLTASRVILSTGAYTAKLLADSAPARKDLQAGDRFVAAAVTEGFTPVSGENAKDYYDGPVGISMVPPSRGASNGSVPHSEDKTLKFWGQIIFRNTQTHANGSQISAPPPAVDYAQLEVPDTLKEDVDFAGKSLFGKGSETFKNENYRICWEAVTPDEDFIISPHSASKNLYVATCGSFHGWKFLPILDVHAHYVPDFYAQALRDAGHLPGPDGMPGIPEWTPEAHLNFMDAQDIEKSSLSISSPGVYLSVPSKYATEKAIKLARQVNEYASELKFKYPDNFGFFASLPLPDVSASVEEIKYCFTQLDPKPDGIVLMSNFYGMYLGDPDLDPVYKALNEVNATIFEHPTTPCTEHNHLRFSIDGEDPGIAPPEWLTLNRPVAGRQGRAPTIDFPFDTARTFADLFYSKIPTRFPRIKWIMPHAGGGLVPTLDRIVSYSTPDVNLTESFMKATLAENFYFDLAGPWPVTWAISPLLRWVSYEKLLWGTDTPFTPWAMAEAGRVKFDQDIEEAFNDTSKVEAVRRSNAAKLFG</sequence>
<proteinExistence type="inferred from homology"/>
<evidence type="ECO:0000256" key="1">
    <source>
        <dbReference type="ARBA" id="ARBA00005871"/>
    </source>
</evidence>
<dbReference type="InterPro" id="IPR006076">
    <property type="entry name" value="FAD-dep_OxRdtase"/>
</dbReference>
<comment type="similarity">
    <text evidence="1">Belongs to the metallo-dependent hydrolases superfamily. ACMSD family.</text>
</comment>
<dbReference type="Gene3D" id="3.20.20.140">
    <property type="entry name" value="Metal-dependent hydrolases"/>
    <property type="match status" value="1"/>
</dbReference>
<dbReference type="RefSeq" id="XP_049143679.1">
    <property type="nucleotide sequence ID" value="XM_049286536.1"/>
</dbReference>
<dbReference type="KEGG" id="clup:CLUP02_07542"/>
<feature type="domain" description="FAD dependent oxidoreductase" evidence="9">
    <location>
        <begin position="8"/>
        <end position="384"/>
    </location>
</feature>
<evidence type="ECO:0000313" key="11">
    <source>
        <dbReference type="EMBL" id="UQC82056.1"/>
    </source>
</evidence>
<dbReference type="Pfam" id="PF04909">
    <property type="entry name" value="Amidohydro_2"/>
    <property type="match status" value="1"/>
</dbReference>
<dbReference type="GO" id="GO:0005829">
    <property type="term" value="C:cytosol"/>
    <property type="evidence" value="ECO:0007669"/>
    <property type="project" value="TreeGrafter"/>
</dbReference>
<keyword evidence="2" id="KW-0479">Metal-binding</keyword>
<evidence type="ECO:0000259" key="10">
    <source>
        <dbReference type="Pfam" id="PF04909"/>
    </source>
</evidence>
<accession>A0A9Q8WG62</accession>
<dbReference type="GeneID" id="73341546"/>
<keyword evidence="4" id="KW-0862">Zinc</keyword>
<dbReference type="InterPro" id="IPR032466">
    <property type="entry name" value="Metal_Hydrolase"/>
</dbReference>
<gene>
    <name evidence="11" type="ORF">CLUP02_07542</name>
</gene>
<protein>
    <recommendedName>
        <fullName evidence="7">6-methylsalicylate decarboxylase</fullName>
        <ecNumber evidence="7">4.1.1.52</ecNumber>
    </recommendedName>
</protein>
<dbReference type="GO" id="GO:0046872">
    <property type="term" value="F:metal ion binding"/>
    <property type="evidence" value="ECO:0007669"/>
    <property type="project" value="UniProtKB-KW"/>
</dbReference>
<dbReference type="InterPro" id="IPR006680">
    <property type="entry name" value="Amidohydro-rel"/>
</dbReference>
<dbReference type="EC" id="4.1.1.52" evidence="7"/>
<evidence type="ECO:0000256" key="3">
    <source>
        <dbReference type="ARBA" id="ARBA00022793"/>
    </source>
</evidence>
<dbReference type="PANTHER" id="PTHR21240:SF29">
    <property type="entry name" value="AMIDOHYDROLASE-RELATED DOMAIN-CONTAINING PROTEIN"/>
    <property type="match status" value="1"/>
</dbReference>
<evidence type="ECO:0000256" key="7">
    <source>
        <dbReference type="ARBA" id="ARBA00038889"/>
    </source>
</evidence>
<keyword evidence="5 8" id="KW-0456">Lyase</keyword>